<keyword evidence="2" id="KW-1185">Reference proteome</keyword>
<proteinExistence type="predicted"/>
<reference evidence="1" key="1">
    <citation type="journal article" date="2020" name="Stud. Mycol.">
        <title>101 Dothideomycetes genomes: a test case for predicting lifestyles and emergence of pathogens.</title>
        <authorList>
            <person name="Haridas S."/>
            <person name="Albert R."/>
            <person name="Binder M."/>
            <person name="Bloem J."/>
            <person name="Labutti K."/>
            <person name="Salamov A."/>
            <person name="Andreopoulos B."/>
            <person name="Baker S."/>
            <person name="Barry K."/>
            <person name="Bills G."/>
            <person name="Bluhm B."/>
            <person name="Cannon C."/>
            <person name="Castanera R."/>
            <person name="Culley D."/>
            <person name="Daum C."/>
            <person name="Ezra D."/>
            <person name="Gonzalez J."/>
            <person name="Henrissat B."/>
            <person name="Kuo A."/>
            <person name="Liang C."/>
            <person name="Lipzen A."/>
            <person name="Lutzoni F."/>
            <person name="Magnuson J."/>
            <person name="Mondo S."/>
            <person name="Nolan M."/>
            <person name="Ohm R."/>
            <person name="Pangilinan J."/>
            <person name="Park H.-J."/>
            <person name="Ramirez L."/>
            <person name="Alfaro M."/>
            <person name="Sun H."/>
            <person name="Tritt A."/>
            <person name="Yoshinaga Y."/>
            <person name="Zwiers L.-H."/>
            <person name="Turgeon B."/>
            <person name="Goodwin S."/>
            <person name="Spatafora J."/>
            <person name="Crous P."/>
            <person name="Grigoriev I."/>
        </authorList>
    </citation>
    <scope>NUCLEOTIDE SEQUENCE</scope>
    <source>
        <strain evidence="1">CBS 675.92</strain>
    </source>
</reference>
<dbReference type="EMBL" id="ML977042">
    <property type="protein sequence ID" value="KAF1949078.1"/>
    <property type="molecule type" value="Genomic_DNA"/>
</dbReference>
<organism evidence="1 2">
    <name type="scientific">Byssothecium circinans</name>
    <dbReference type="NCBI Taxonomy" id="147558"/>
    <lineage>
        <taxon>Eukaryota</taxon>
        <taxon>Fungi</taxon>
        <taxon>Dikarya</taxon>
        <taxon>Ascomycota</taxon>
        <taxon>Pezizomycotina</taxon>
        <taxon>Dothideomycetes</taxon>
        <taxon>Pleosporomycetidae</taxon>
        <taxon>Pleosporales</taxon>
        <taxon>Massarineae</taxon>
        <taxon>Massarinaceae</taxon>
        <taxon>Byssothecium</taxon>
    </lineage>
</organism>
<evidence type="ECO:0000313" key="1">
    <source>
        <dbReference type="EMBL" id="KAF1949078.1"/>
    </source>
</evidence>
<protein>
    <submittedName>
        <fullName evidence="1">Uncharacterized protein</fullName>
    </submittedName>
</protein>
<dbReference type="Proteomes" id="UP000800035">
    <property type="component" value="Unassembled WGS sequence"/>
</dbReference>
<accession>A0A6A5TA02</accession>
<dbReference type="AlphaFoldDB" id="A0A6A5TA02"/>
<name>A0A6A5TA02_9PLEO</name>
<gene>
    <name evidence="1" type="ORF">CC80DRAFT_581845</name>
</gene>
<evidence type="ECO:0000313" key="2">
    <source>
        <dbReference type="Proteomes" id="UP000800035"/>
    </source>
</evidence>
<sequence length="319" mass="35335">MAQPPPTAATPATGTVQGALALSKAIDNLWTEGSAHISWRPPSTSQPVPERSIHPIFNIRNFDGDASLRKVLTPALALATHFLTKDFGLNFLTQIRHGRFMMQRTMSKGEVVAETTCLEGGYEEDEKKREEVRKQTKLLLRQMADQHKGVRFSFPDRTGWAVNVEPQKAIKAFPGIAPMLAYYIGVRLSKVEREPATPVPLPKAGSGSSVDSMPGRFARQLDLDNQTFVAPAAETAQWAAETVRPCVAFANDIYSIALAVKMGNVPDGPAWIEFLLHVARFLVEAVVLAVIYWVHRRPMEEVPLCKMEFRSLGKETQQS</sequence>